<evidence type="ECO:0000313" key="2">
    <source>
        <dbReference type="Proteomes" id="UP000481153"/>
    </source>
</evidence>
<keyword evidence="2" id="KW-1185">Reference proteome</keyword>
<proteinExistence type="predicted"/>
<accession>A0A6G0WGK3</accession>
<reference evidence="1 2" key="1">
    <citation type="submission" date="2019-07" db="EMBL/GenBank/DDBJ databases">
        <title>Genomics analysis of Aphanomyces spp. identifies a new class of oomycete effector associated with host adaptation.</title>
        <authorList>
            <person name="Gaulin E."/>
        </authorList>
    </citation>
    <scope>NUCLEOTIDE SEQUENCE [LARGE SCALE GENOMIC DNA]</scope>
    <source>
        <strain evidence="1 2">ATCC 201684</strain>
    </source>
</reference>
<sequence>MCGLRSRWKLLILSVTNSIRPWAARQVVIFQFDINVRRRYLQCFMLWRSLWLLLCRGGRPRPPTIPTTTRDRPNCAACHGPTTSSLSPPPRPSTTAAVRTSWPILQIKINCQHTISLLPMHHLYATNFNILVLYCNDLNFSEFMDS</sequence>
<protein>
    <submittedName>
        <fullName evidence="1">Uncharacterized protein</fullName>
    </submittedName>
</protein>
<gene>
    <name evidence="1" type="ORF">Ae201684_015391</name>
</gene>
<comment type="caution">
    <text evidence="1">The sequence shown here is derived from an EMBL/GenBank/DDBJ whole genome shotgun (WGS) entry which is preliminary data.</text>
</comment>
<evidence type="ECO:0000313" key="1">
    <source>
        <dbReference type="EMBL" id="KAF0726275.1"/>
    </source>
</evidence>
<dbReference type="Proteomes" id="UP000481153">
    <property type="component" value="Unassembled WGS sequence"/>
</dbReference>
<dbReference type="AlphaFoldDB" id="A0A6G0WGK3"/>
<name>A0A6G0WGK3_9STRA</name>
<dbReference type="EMBL" id="VJMJ01000219">
    <property type="protein sequence ID" value="KAF0726275.1"/>
    <property type="molecule type" value="Genomic_DNA"/>
</dbReference>
<organism evidence="1 2">
    <name type="scientific">Aphanomyces euteiches</name>
    <dbReference type="NCBI Taxonomy" id="100861"/>
    <lineage>
        <taxon>Eukaryota</taxon>
        <taxon>Sar</taxon>
        <taxon>Stramenopiles</taxon>
        <taxon>Oomycota</taxon>
        <taxon>Saprolegniomycetes</taxon>
        <taxon>Saprolegniales</taxon>
        <taxon>Verrucalvaceae</taxon>
        <taxon>Aphanomyces</taxon>
    </lineage>
</organism>